<dbReference type="InterPro" id="IPR040503">
    <property type="entry name" value="TRHO_N"/>
</dbReference>
<feature type="region of interest" description="Disordered" evidence="1">
    <location>
        <begin position="157"/>
        <end position="216"/>
    </location>
</feature>
<feature type="compositionally biased region" description="Basic and acidic residues" evidence="1">
    <location>
        <begin position="207"/>
        <end position="216"/>
    </location>
</feature>
<dbReference type="PANTHER" id="PTHR43846:SF1">
    <property type="entry name" value="TRNA URIDINE(34) HYDROXYLASE"/>
    <property type="match status" value="1"/>
</dbReference>
<gene>
    <name evidence="3" type="ORF">Plil01_001711300</name>
</gene>
<dbReference type="Pfam" id="PF17773">
    <property type="entry name" value="UPF0176_N"/>
    <property type="match status" value="1"/>
</dbReference>
<organism evidence="3 4">
    <name type="scientific">Phytophthora lilii</name>
    <dbReference type="NCBI Taxonomy" id="2077276"/>
    <lineage>
        <taxon>Eukaryota</taxon>
        <taxon>Sar</taxon>
        <taxon>Stramenopiles</taxon>
        <taxon>Oomycota</taxon>
        <taxon>Peronosporomycetes</taxon>
        <taxon>Peronosporales</taxon>
        <taxon>Peronosporaceae</taxon>
        <taxon>Phytophthora</taxon>
    </lineage>
</organism>
<dbReference type="Gene3D" id="3.30.70.100">
    <property type="match status" value="1"/>
</dbReference>
<dbReference type="PANTHER" id="PTHR43846">
    <property type="entry name" value="UPF0176 PROTEIN YCEA"/>
    <property type="match status" value="1"/>
</dbReference>
<reference evidence="3" key="1">
    <citation type="submission" date="2023-04" db="EMBL/GenBank/DDBJ databases">
        <title>Phytophthora lilii NBRC 32176.</title>
        <authorList>
            <person name="Ichikawa N."/>
            <person name="Sato H."/>
            <person name="Tonouchi N."/>
        </authorList>
    </citation>
    <scope>NUCLEOTIDE SEQUENCE</scope>
    <source>
        <strain evidence="3">NBRC 32176</strain>
    </source>
</reference>
<dbReference type="Proteomes" id="UP001165083">
    <property type="component" value="Unassembled WGS sequence"/>
</dbReference>
<protein>
    <submittedName>
        <fullName evidence="3">Unnamed protein product</fullName>
    </submittedName>
</protein>
<sequence>MMPRLRRSSLLPLSLQGVSIVLTQHEIWLQRRSFSGSHGYGALRRQYISLYNYTPLNKEKLPKLRRELREQWGDLGVVGRIYIAEEGINGQLVVPEPEVSAFEKSFPRLLKDAKLFYGQLIEDKVQDSEKEKGLKPADPFHKLDIRIRDQILHDGFQGGPLNLQDSGNSLPPDQWHHKLKARNDTNDSDTLTPSMLWMRSSRSTRRNTTDRNPKRL</sequence>
<accession>A0A9W7D3H3</accession>
<dbReference type="EMBL" id="BSXW01004701">
    <property type="protein sequence ID" value="GMF49506.1"/>
    <property type="molecule type" value="Genomic_DNA"/>
</dbReference>
<evidence type="ECO:0000259" key="2">
    <source>
        <dbReference type="Pfam" id="PF17773"/>
    </source>
</evidence>
<comment type="caution">
    <text evidence="3">The sequence shown here is derived from an EMBL/GenBank/DDBJ whole genome shotgun (WGS) entry which is preliminary data.</text>
</comment>
<proteinExistence type="predicted"/>
<evidence type="ECO:0000313" key="3">
    <source>
        <dbReference type="EMBL" id="GMF49506.1"/>
    </source>
</evidence>
<dbReference type="AlphaFoldDB" id="A0A9W7D3H3"/>
<evidence type="ECO:0000313" key="4">
    <source>
        <dbReference type="Proteomes" id="UP001165083"/>
    </source>
</evidence>
<feature type="domain" description="tRNA uridine(34) hydroxylase N-terminal" evidence="2">
    <location>
        <begin position="46"/>
        <end position="151"/>
    </location>
</feature>
<dbReference type="OrthoDB" id="25002at2759"/>
<name>A0A9W7D3H3_9STRA</name>
<keyword evidence="4" id="KW-1185">Reference proteome</keyword>
<evidence type="ECO:0000256" key="1">
    <source>
        <dbReference type="SAM" id="MobiDB-lite"/>
    </source>
</evidence>